<dbReference type="AlphaFoldDB" id="A0A5R8NB44"/>
<accession>A0A5R8NB44</accession>
<comment type="caution">
    <text evidence="1">The sequence shown here is derived from an EMBL/GenBank/DDBJ whole genome shotgun (WGS) entry which is preliminary data.</text>
</comment>
<name>A0A5R8NB44_9NOCA</name>
<evidence type="ECO:0000313" key="2">
    <source>
        <dbReference type="Proteomes" id="UP000306378"/>
    </source>
</evidence>
<protein>
    <submittedName>
        <fullName evidence="1">Uncharacterized protein</fullName>
    </submittedName>
</protein>
<organism evidence="1 2">
    <name type="scientific">Nocardia cyriacigeorgica</name>
    <dbReference type="NCBI Taxonomy" id="135487"/>
    <lineage>
        <taxon>Bacteria</taxon>
        <taxon>Bacillati</taxon>
        <taxon>Actinomycetota</taxon>
        <taxon>Actinomycetes</taxon>
        <taxon>Mycobacteriales</taxon>
        <taxon>Nocardiaceae</taxon>
        <taxon>Nocardia</taxon>
    </lineage>
</organism>
<dbReference type="Proteomes" id="UP000306378">
    <property type="component" value="Unassembled WGS sequence"/>
</dbReference>
<dbReference type="RefSeq" id="WP_138452853.1">
    <property type="nucleotide sequence ID" value="NZ_VBUT01000014.1"/>
</dbReference>
<gene>
    <name evidence="1" type="ORF">FEK34_28350</name>
</gene>
<dbReference type="EMBL" id="VBUT01000014">
    <property type="protein sequence ID" value="TLF72935.1"/>
    <property type="molecule type" value="Genomic_DNA"/>
</dbReference>
<reference evidence="1 2" key="1">
    <citation type="submission" date="2019-05" db="EMBL/GenBank/DDBJ databases">
        <title>Genomes sequences of two Nocardia cyriacigeorgica environmental isolates, type strains Nocardia asteroides ATCC 19247 and Nocardia cyriacigeorgica DSM 44484.</title>
        <authorList>
            <person name="Vautrin F."/>
            <person name="Bergeron E."/>
            <person name="Dubost A."/>
            <person name="Abrouk D."/>
            <person name="Rodriguez Nava V."/>
            <person name="Pujic P."/>
        </authorList>
    </citation>
    <scope>NUCLEOTIDE SEQUENCE [LARGE SCALE GENOMIC DNA]</scope>
    <source>
        <strain evidence="1 2">EML 446</strain>
    </source>
</reference>
<sequence length="220" mass="22859">MTTPHLPTPPGDAFVIGDGQSFGSTLDQASIQAIATGGAKVKFGEVQGAVGSQLRTPISNAYTIAVSAQGAADVAVSDAQAAVNAASAAESTAASASERASYWEAEFVVASAEVLLGVNELLIGLCQNVPGGLTRTITDMHVALLEQPNGMSFELKKWSADGTTATVLDTYTIPANTTRINWPNLGFVMQSRERVYINVTSITGTVPPTVLQVLLFGVME</sequence>
<evidence type="ECO:0000313" key="1">
    <source>
        <dbReference type="EMBL" id="TLF72935.1"/>
    </source>
</evidence>
<proteinExistence type="predicted"/>